<evidence type="ECO:0000313" key="3">
    <source>
        <dbReference type="Proteomes" id="UP000009374"/>
    </source>
</evidence>
<name>C6I0W7_9BACT</name>
<keyword evidence="3" id="KW-1185">Reference proteome</keyword>
<proteinExistence type="predicted"/>
<dbReference type="EMBL" id="GG693889">
    <property type="protein sequence ID" value="EES51486.1"/>
    <property type="molecule type" value="Genomic_DNA"/>
</dbReference>
<reference evidence="2 3" key="1">
    <citation type="journal article" date="2009" name="Appl. Environ. Microbiol.">
        <title>Community genomic and proteomic analyses of chemoautotrophic iron-oxidizing "Leptospirillum rubarum" (Group II) and "Leptospirillum ferrodiazotrophum" (Group III) bacteria in acid mine drainage biofilms.</title>
        <authorList>
            <person name="Goltsman D.S."/>
            <person name="Denef V.J."/>
            <person name="Singer S.W."/>
            <person name="VerBerkmoes N.C."/>
            <person name="Lefsrud M."/>
            <person name="Mueller R.S."/>
            <person name="Dick G.J."/>
            <person name="Sun C.L."/>
            <person name="Wheeler K.E."/>
            <person name="Zemla A."/>
            <person name="Baker B.J."/>
            <person name="Hauser L."/>
            <person name="Land M."/>
            <person name="Shah M.B."/>
            <person name="Thelen M.P."/>
            <person name="Hettich R.L."/>
            <person name="Banfield J.F."/>
        </authorList>
    </citation>
    <scope>NUCLEOTIDE SEQUENCE [LARGE SCALE GENOMIC DNA]</scope>
</reference>
<evidence type="ECO:0000313" key="2">
    <source>
        <dbReference type="EMBL" id="EES51486.1"/>
    </source>
</evidence>
<organism evidence="2 3">
    <name type="scientific">Leptospirillum ferrodiazotrophum</name>
    <dbReference type="NCBI Taxonomy" id="412449"/>
    <lineage>
        <taxon>Bacteria</taxon>
        <taxon>Pseudomonadati</taxon>
        <taxon>Nitrospirota</taxon>
        <taxon>Nitrospiria</taxon>
        <taxon>Nitrospirales</taxon>
        <taxon>Nitrospiraceae</taxon>
        <taxon>Leptospirillum</taxon>
    </lineage>
</organism>
<feature type="region of interest" description="Disordered" evidence="1">
    <location>
        <begin position="121"/>
        <end position="141"/>
    </location>
</feature>
<gene>
    <name evidence="2" type="ORF">UBAL3_96120031</name>
</gene>
<dbReference type="Proteomes" id="UP000009374">
    <property type="component" value="Unassembled WGS sequence"/>
</dbReference>
<sequence length="151" mass="17372">MRKKRETGEPSSRVRIRLACHTGIPSVQEFFQDLARVPGSLRQEVCRRCLIVGMMETERNVPDREVEVSRPGKIERLRIDIHRDDPDLSSFIEHYHARGDWDNFWALKILLAGAARMKKREPQNSEHFSLGGGKTSESDDLGRRMLGGLFQ</sequence>
<dbReference type="AlphaFoldDB" id="C6I0W7"/>
<protein>
    <submittedName>
        <fullName evidence="2">Uncharacterized protein</fullName>
    </submittedName>
</protein>
<accession>C6I0W7</accession>
<evidence type="ECO:0000256" key="1">
    <source>
        <dbReference type="SAM" id="MobiDB-lite"/>
    </source>
</evidence>